<sequence length="385" mass="40732">MTGPLAGLHILDLSTYVAGPSATMTLAQLGADVVRVDPIGGAPDHRRSPLAPSGASLYWTGLNKGKRSIEIDLRAPAGRELVYALLNVHGILVTNAPATGWLGPDALRARRADLIAVRISGHPDGRPAVDYTVNAEVGLPWITGPPGGPVNHVLPAWDLLTGLHAALAVVAAERARRRTGAGSLIDISLSDVAAATMGHLGFVADVVLNGAARERDGNYLYGGYGTDFGTADGRRVMIVALTERHWHSLVDLTGTGKVIAALEENLGERFAGEQARYRHRHLITALLAPWFARHTLADLTPRLDASQVLWSEYRTIAEFTATLGPLFTEIDQPGAGRYPVPGPVAGGQEPRPAPLLGQDTAAVLTGWLGLDAPAIADLATRRVVR</sequence>
<reference evidence="1 2" key="1">
    <citation type="submission" date="2019-10" db="EMBL/GenBank/DDBJ databases">
        <title>Whole genome shotgun sequence of Acrocarpospora corrugata NBRC 13972.</title>
        <authorList>
            <person name="Ichikawa N."/>
            <person name="Kimura A."/>
            <person name="Kitahashi Y."/>
            <person name="Komaki H."/>
            <person name="Oguchi A."/>
        </authorList>
    </citation>
    <scope>NUCLEOTIDE SEQUENCE [LARGE SCALE GENOMIC DNA]</scope>
    <source>
        <strain evidence="1 2">NBRC 13972</strain>
    </source>
</reference>
<dbReference type="RefSeq" id="WP_174876191.1">
    <property type="nucleotide sequence ID" value="NZ_BAAABN010000019.1"/>
</dbReference>
<protein>
    <submittedName>
        <fullName evidence="1">Dehydratase</fullName>
    </submittedName>
</protein>
<dbReference type="Gene3D" id="3.40.50.10540">
    <property type="entry name" value="Crotonobetainyl-coa:carnitine coa-transferase, domain 1"/>
    <property type="match status" value="1"/>
</dbReference>
<evidence type="ECO:0000313" key="1">
    <source>
        <dbReference type="EMBL" id="GES02623.1"/>
    </source>
</evidence>
<dbReference type="Pfam" id="PF02515">
    <property type="entry name" value="CoA_transf_3"/>
    <property type="match status" value="1"/>
</dbReference>
<evidence type="ECO:0000313" key="2">
    <source>
        <dbReference type="Proteomes" id="UP000334990"/>
    </source>
</evidence>
<accession>A0A5M3W5T0</accession>
<dbReference type="InterPro" id="IPR050509">
    <property type="entry name" value="CoA-transferase_III"/>
</dbReference>
<proteinExistence type="predicted"/>
<organism evidence="1 2">
    <name type="scientific">Acrocarpospora corrugata</name>
    <dbReference type="NCBI Taxonomy" id="35763"/>
    <lineage>
        <taxon>Bacteria</taxon>
        <taxon>Bacillati</taxon>
        <taxon>Actinomycetota</taxon>
        <taxon>Actinomycetes</taxon>
        <taxon>Streptosporangiales</taxon>
        <taxon>Streptosporangiaceae</taxon>
        <taxon>Acrocarpospora</taxon>
    </lineage>
</organism>
<dbReference type="InterPro" id="IPR023606">
    <property type="entry name" value="CoA-Trfase_III_dom_1_sf"/>
</dbReference>
<gene>
    <name evidence="1" type="ORF">Acor_46890</name>
</gene>
<keyword evidence="2" id="KW-1185">Reference proteome</keyword>
<dbReference type="PANTHER" id="PTHR48228:SF5">
    <property type="entry name" value="ALPHA-METHYLACYL-COA RACEMASE"/>
    <property type="match status" value="1"/>
</dbReference>
<dbReference type="PANTHER" id="PTHR48228">
    <property type="entry name" value="SUCCINYL-COA--D-CITRAMALATE COA-TRANSFERASE"/>
    <property type="match status" value="1"/>
</dbReference>
<dbReference type="EMBL" id="BLAD01000060">
    <property type="protein sequence ID" value="GES02623.1"/>
    <property type="molecule type" value="Genomic_DNA"/>
</dbReference>
<dbReference type="InterPro" id="IPR044855">
    <property type="entry name" value="CoA-Trfase_III_dom3_sf"/>
</dbReference>
<dbReference type="Proteomes" id="UP000334990">
    <property type="component" value="Unassembled WGS sequence"/>
</dbReference>
<dbReference type="GO" id="GO:0003824">
    <property type="term" value="F:catalytic activity"/>
    <property type="evidence" value="ECO:0007669"/>
    <property type="project" value="InterPro"/>
</dbReference>
<dbReference type="AlphaFoldDB" id="A0A5M3W5T0"/>
<dbReference type="SUPFAM" id="SSF89796">
    <property type="entry name" value="CoA-transferase family III (CaiB/BaiF)"/>
    <property type="match status" value="1"/>
</dbReference>
<dbReference type="Gene3D" id="3.30.1540.10">
    <property type="entry name" value="formyl-coa transferase, domain 3"/>
    <property type="match status" value="1"/>
</dbReference>
<comment type="caution">
    <text evidence="1">The sequence shown here is derived from an EMBL/GenBank/DDBJ whole genome shotgun (WGS) entry which is preliminary data.</text>
</comment>
<name>A0A5M3W5T0_9ACTN</name>
<dbReference type="InterPro" id="IPR003673">
    <property type="entry name" value="CoA-Trfase_fam_III"/>
</dbReference>